<dbReference type="SUPFAM" id="SSF51283">
    <property type="entry name" value="dUTPase-like"/>
    <property type="match status" value="1"/>
</dbReference>
<dbReference type="Proteomes" id="UP001596302">
    <property type="component" value="Unassembled WGS sequence"/>
</dbReference>
<dbReference type="GO" id="GO:0008829">
    <property type="term" value="F:dCTP deaminase activity"/>
    <property type="evidence" value="ECO:0007669"/>
    <property type="project" value="UniProtKB-EC"/>
</dbReference>
<dbReference type="RefSeq" id="WP_379587786.1">
    <property type="nucleotide sequence ID" value="NZ_JBHSQW010000044.1"/>
</dbReference>
<feature type="region of interest" description="Disordered" evidence="4">
    <location>
        <begin position="159"/>
        <end position="182"/>
    </location>
</feature>
<feature type="binding site" evidence="3">
    <location>
        <begin position="124"/>
        <end position="126"/>
    </location>
    <ligand>
        <name>dCTP</name>
        <dbReference type="ChEBI" id="CHEBI:61481"/>
    </ligand>
</feature>
<protein>
    <recommendedName>
        <fullName evidence="3">dCTP deaminase</fullName>
        <ecNumber evidence="3">3.5.4.13</ecNumber>
    </recommendedName>
    <alternativeName>
        <fullName evidence="3">Deoxycytidine triphosphate deaminase</fullName>
    </alternativeName>
</protein>
<dbReference type="HAMAP" id="MF_00146">
    <property type="entry name" value="dCTP_deaminase"/>
    <property type="match status" value="1"/>
</dbReference>
<reference evidence="6" key="1">
    <citation type="journal article" date="2019" name="Int. J. Syst. Evol. Microbiol.">
        <title>The Global Catalogue of Microorganisms (GCM) 10K type strain sequencing project: providing services to taxonomists for standard genome sequencing and annotation.</title>
        <authorList>
            <consortium name="The Broad Institute Genomics Platform"/>
            <consortium name="The Broad Institute Genome Sequencing Center for Infectious Disease"/>
            <person name="Wu L."/>
            <person name="Ma J."/>
        </authorList>
    </citation>
    <scope>NUCLEOTIDE SEQUENCE [LARGE SCALE GENOMIC DNA]</scope>
    <source>
        <strain evidence="6">CCM 8391</strain>
    </source>
</reference>
<comment type="caution">
    <text evidence="5">The sequence shown here is derived from an EMBL/GenBank/DDBJ whole genome shotgun (WGS) entry which is preliminary data.</text>
</comment>
<keyword evidence="1 3" id="KW-0378">Hydrolase</keyword>
<dbReference type="Pfam" id="PF22769">
    <property type="entry name" value="DCD"/>
    <property type="match status" value="1"/>
</dbReference>
<evidence type="ECO:0000256" key="3">
    <source>
        <dbReference type="HAMAP-Rule" id="MF_00146"/>
    </source>
</evidence>
<dbReference type="Gene3D" id="2.70.40.10">
    <property type="match status" value="1"/>
</dbReference>
<dbReference type="EMBL" id="JBHSQW010000044">
    <property type="protein sequence ID" value="MFC5996919.1"/>
    <property type="molecule type" value="Genomic_DNA"/>
</dbReference>
<feature type="binding site" evidence="3">
    <location>
        <position position="171"/>
    </location>
    <ligand>
        <name>dCTP</name>
        <dbReference type="ChEBI" id="CHEBI:61481"/>
    </ligand>
</feature>
<evidence type="ECO:0000256" key="2">
    <source>
        <dbReference type="ARBA" id="ARBA00023080"/>
    </source>
</evidence>
<accession>A0ABW1J8I7</accession>
<feature type="binding site" evidence="3">
    <location>
        <position position="116"/>
    </location>
    <ligand>
        <name>dCTP</name>
        <dbReference type="ChEBI" id="CHEBI:61481"/>
    </ligand>
</feature>
<evidence type="ECO:0000313" key="5">
    <source>
        <dbReference type="EMBL" id="MFC5996919.1"/>
    </source>
</evidence>
<keyword evidence="6" id="KW-1185">Reference proteome</keyword>
<comment type="catalytic activity">
    <reaction evidence="3">
        <text>dCTP + H2O + H(+) = dUTP + NH4(+)</text>
        <dbReference type="Rhea" id="RHEA:22680"/>
        <dbReference type="ChEBI" id="CHEBI:15377"/>
        <dbReference type="ChEBI" id="CHEBI:15378"/>
        <dbReference type="ChEBI" id="CHEBI:28938"/>
        <dbReference type="ChEBI" id="CHEBI:61481"/>
        <dbReference type="ChEBI" id="CHEBI:61555"/>
        <dbReference type="EC" id="3.5.4.13"/>
    </reaction>
</comment>
<dbReference type="InterPro" id="IPR033704">
    <property type="entry name" value="dUTPase_trimeric"/>
</dbReference>
<comment type="similarity">
    <text evidence="3">Belongs to the dCTP deaminase family.</text>
</comment>
<comment type="caution">
    <text evidence="3">Lacks conserved residue(s) required for the propagation of feature annotation.</text>
</comment>
<dbReference type="PANTHER" id="PTHR42680">
    <property type="entry name" value="DCTP DEAMINASE"/>
    <property type="match status" value="1"/>
</dbReference>
<dbReference type="CDD" id="cd07557">
    <property type="entry name" value="trimeric_dUTPase"/>
    <property type="match status" value="1"/>
</dbReference>
<proteinExistence type="inferred from homology"/>
<evidence type="ECO:0000256" key="1">
    <source>
        <dbReference type="ARBA" id="ARBA00022801"/>
    </source>
</evidence>
<name>A0ABW1J8I7_9PSEU</name>
<feature type="active site" description="Proton donor/acceptor" evidence="3">
    <location>
        <position position="126"/>
    </location>
</feature>
<dbReference type="NCBIfam" id="TIGR02274">
    <property type="entry name" value="dCTP_deam"/>
    <property type="match status" value="1"/>
</dbReference>
<feature type="binding site" evidence="3">
    <location>
        <begin position="98"/>
        <end position="103"/>
    </location>
    <ligand>
        <name>dCTP</name>
        <dbReference type="ChEBI" id="CHEBI:61481"/>
    </ligand>
</feature>
<keyword evidence="3" id="KW-0547">Nucleotide-binding</keyword>
<evidence type="ECO:0000256" key="4">
    <source>
        <dbReference type="SAM" id="MobiDB-lite"/>
    </source>
</evidence>
<comment type="pathway">
    <text evidence="3">Pyrimidine metabolism; dUMP biosynthesis; dUMP from dCTP (dUTP route): step 1/2.</text>
</comment>
<keyword evidence="2 3" id="KW-0546">Nucleotide metabolism</keyword>
<dbReference type="InterPro" id="IPR036157">
    <property type="entry name" value="dUTPase-like_sf"/>
</dbReference>
<dbReference type="EC" id="3.5.4.13" evidence="3"/>
<comment type="subunit">
    <text evidence="3">Homotrimer.</text>
</comment>
<feature type="binding site" evidence="3">
    <location>
        <position position="159"/>
    </location>
    <ligand>
        <name>dCTP</name>
        <dbReference type="ChEBI" id="CHEBI:61481"/>
    </ligand>
</feature>
<comment type="function">
    <text evidence="3">Catalyzes the deamination of dCTP to dUTP.</text>
</comment>
<organism evidence="5 6">
    <name type="scientific">Pseudonocardia hispaniensis</name>
    <dbReference type="NCBI Taxonomy" id="904933"/>
    <lineage>
        <taxon>Bacteria</taxon>
        <taxon>Bacillati</taxon>
        <taxon>Actinomycetota</taxon>
        <taxon>Actinomycetes</taxon>
        <taxon>Pseudonocardiales</taxon>
        <taxon>Pseudonocardiaceae</taxon>
        <taxon>Pseudonocardia</taxon>
    </lineage>
</organism>
<gene>
    <name evidence="3 5" type="primary">dcd</name>
    <name evidence="5" type="ORF">ACFQE5_22165</name>
</gene>
<dbReference type="InterPro" id="IPR011962">
    <property type="entry name" value="dCTP_deaminase"/>
</dbReference>
<evidence type="ECO:0000313" key="6">
    <source>
        <dbReference type="Proteomes" id="UP001596302"/>
    </source>
</evidence>
<feature type="binding site" evidence="3">
    <location>
        <position position="145"/>
    </location>
    <ligand>
        <name>dCTP</name>
        <dbReference type="ChEBI" id="CHEBI:61481"/>
    </ligand>
</feature>
<dbReference type="PANTHER" id="PTHR42680:SF3">
    <property type="entry name" value="DCTP DEAMINASE"/>
    <property type="match status" value="1"/>
</dbReference>
<sequence length="182" mass="19594">MLADRDIRALLDSGRLVIDPLKPDRIQPASVDLTLGDQYRSFDRSLFRRVRLSAIPDDLTELHDGSDGIVLEPGRFLLATTAETVTLPDDVCGILHGRSTLGRLGLTVHVTAGLIDPGFAGHITLEVVNVGDLHLELWPGDVIGQLTLHPMSSPCQRPYGSAGLGSHYQHQRGPTPPRSGAG</sequence>